<feature type="transmembrane region" description="Helical" evidence="1">
    <location>
        <begin position="6"/>
        <end position="33"/>
    </location>
</feature>
<protein>
    <submittedName>
        <fullName evidence="2">Uncharacterized protein</fullName>
    </submittedName>
</protein>
<dbReference type="AlphaFoldDB" id="A0A3G1KM20"/>
<sequence>MFELSNYFFIIMNLASGLLSLLGAVGIFISLIIQRRVSQLQDILEELLDLSYDEGTNNTVKIQNLIYKYQMQYMLPVKPIKTVISYINLNIALEVLFWIWLLYLTYRSPFQWDSLIYLWPMAAILAVMIFYRQLIKSTINPVDNHMFNSIIPSPRYLRSIAFLSSYVNVSVGTIIRQARPTPALRKKGPASWHVILKEELPFDDYHYYFCLTDQEQVYFSAFGHILIELDADPITGKPRPTARNLNIPLGEITQDQPFFKPEASLLIFPKGEKHPMEFSYDLEQASNVYYALGSPRVSVNHLITYNFEEKNTLNILSTEAKEKKLEALPAKINSGGSRWYCVDGERELVEAEIKPYID</sequence>
<keyword evidence="1" id="KW-1133">Transmembrane helix</keyword>
<reference evidence="2 3" key="1">
    <citation type="submission" date="2016-10" db="EMBL/GenBank/DDBJ databases">
        <title>Complete Genome Sequence of Peptococcaceae strain DCMF.</title>
        <authorList>
            <person name="Edwards R.J."/>
            <person name="Holland S.I."/>
            <person name="Deshpande N.P."/>
            <person name="Wong Y.K."/>
            <person name="Ertan H."/>
            <person name="Manefield M."/>
            <person name="Russell T.L."/>
            <person name="Lee M.J."/>
        </authorList>
    </citation>
    <scope>NUCLEOTIDE SEQUENCE [LARGE SCALE GENOMIC DNA]</scope>
    <source>
        <strain evidence="2 3">DCMF</strain>
    </source>
</reference>
<dbReference type="EMBL" id="CP017634">
    <property type="protein sequence ID" value="ATW23492.1"/>
    <property type="molecule type" value="Genomic_DNA"/>
</dbReference>
<dbReference type="OrthoDB" id="2079278at2"/>
<keyword evidence="1" id="KW-0472">Membrane</keyword>
<dbReference type="RefSeq" id="WP_148132636.1">
    <property type="nucleotide sequence ID" value="NZ_CP017634.1"/>
</dbReference>
<evidence type="ECO:0000313" key="3">
    <source>
        <dbReference type="Proteomes" id="UP000323521"/>
    </source>
</evidence>
<proteinExistence type="predicted"/>
<organism evidence="2 3">
    <name type="scientific">Formimonas warabiya</name>
    <dbReference type="NCBI Taxonomy" id="1761012"/>
    <lineage>
        <taxon>Bacteria</taxon>
        <taxon>Bacillati</taxon>
        <taxon>Bacillota</taxon>
        <taxon>Clostridia</taxon>
        <taxon>Eubacteriales</taxon>
        <taxon>Peptococcaceae</taxon>
        <taxon>Candidatus Formimonas</taxon>
    </lineage>
</organism>
<feature type="transmembrane region" description="Helical" evidence="1">
    <location>
        <begin position="115"/>
        <end position="135"/>
    </location>
</feature>
<feature type="transmembrane region" description="Helical" evidence="1">
    <location>
        <begin position="83"/>
        <end position="103"/>
    </location>
</feature>
<keyword evidence="3" id="KW-1185">Reference proteome</keyword>
<keyword evidence="1" id="KW-0812">Transmembrane</keyword>
<gene>
    <name evidence="2" type="ORF">DCMF_00595</name>
</gene>
<evidence type="ECO:0000313" key="2">
    <source>
        <dbReference type="EMBL" id="ATW23492.1"/>
    </source>
</evidence>
<evidence type="ECO:0000256" key="1">
    <source>
        <dbReference type="SAM" id="Phobius"/>
    </source>
</evidence>
<accession>A0A3G1KM20</accession>
<dbReference type="KEGG" id="fwa:DCMF_00595"/>
<dbReference type="Proteomes" id="UP000323521">
    <property type="component" value="Chromosome"/>
</dbReference>
<name>A0A3G1KM20_FORW1</name>
<feature type="transmembrane region" description="Helical" evidence="1">
    <location>
        <begin position="156"/>
        <end position="175"/>
    </location>
</feature>